<dbReference type="GO" id="GO:0008977">
    <property type="term" value="F:prephenate dehydrogenase (NAD+) activity"/>
    <property type="evidence" value="ECO:0007669"/>
    <property type="project" value="UniProtKB-EC"/>
</dbReference>
<dbReference type="EMBL" id="VIKT02000013">
    <property type="protein sequence ID" value="NHF63327.1"/>
    <property type="molecule type" value="Genomic_DNA"/>
</dbReference>
<evidence type="ECO:0000259" key="11">
    <source>
        <dbReference type="PROSITE" id="PS51671"/>
    </source>
</evidence>
<evidence type="ECO:0000256" key="3">
    <source>
        <dbReference type="ARBA" id="ARBA00012068"/>
    </source>
</evidence>
<keyword evidence="8" id="KW-0028">Amino-acid biosynthesis</keyword>
<dbReference type="InterPro" id="IPR003099">
    <property type="entry name" value="Prephen_DH"/>
</dbReference>
<comment type="similarity">
    <text evidence="2">Belongs to the prephenate/arogenate dehydrogenase family.</text>
</comment>
<comment type="pathway">
    <text evidence="1">Amino-acid biosynthesis; L-tyrosine biosynthesis; (4-hydroxyphenyl)pyruvate from prephenate (NAD(+) route): step 1/1.</text>
</comment>
<dbReference type="Proteomes" id="UP000818266">
    <property type="component" value="Unassembled WGS sequence"/>
</dbReference>
<evidence type="ECO:0000256" key="1">
    <source>
        <dbReference type="ARBA" id="ARBA00005067"/>
    </source>
</evidence>
<dbReference type="SUPFAM" id="SSF48179">
    <property type="entry name" value="6-phosphogluconate dehydrogenase C-terminal domain-like"/>
    <property type="match status" value="1"/>
</dbReference>
<evidence type="ECO:0000259" key="10">
    <source>
        <dbReference type="PROSITE" id="PS51176"/>
    </source>
</evidence>
<dbReference type="InterPro" id="IPR050812">
    <property type="entry name" value="Preph/Arog_dehydrog"/>
</dbReference>
<name>A0A9E5JPP7_9MICO</name>
<evidence type="ECO:0000256" key="5">
    <source>
        <dbReference type="ARBA" id="ARBA00022498"/>
    </source>
</evidence>
<evidence type="ECO:0000256" key="2">
    <source>
        <dbReference type="ARBA" id="ARBA00007964"/>
    </source>
</evidence>
<dbReference type="InterPro" id="IPR046826">
    <property type="entry name" value="PDH_N"/>
</dbReference>
<dbReference type="InterPro" id="IPR002912">
    <property type="entry name" value="ACT_dom"/>
</dbReference>
<dbReference type="GO" id="GO:0004665">
    <property type="term" value="F:prephenate dehydrogenase (NADP+) activity"/>
    <property type="evidence" value="ECO:0007669"/>
    <property type="project" value="InterPro"/>
</dbReference>
<dbReference type="InterPro" id="IPR045865">
    <property type="entry name" value="ACT-like_dom_sf"/>
</dbReference>
<evidence type="ECO:0000256" key="6">
    <source>
        <dbReference type="ARBA" id="ARBA00023002"/>
    </source>
</evidence>
<keyword evidence="5" id="KW-0827">Tyrosine biosynthesis</keyword>
<comment type="caution">
    <text evidence="12">The sequence shown here is derived from an EMBL/GenBank/DDBJ whole genome shotgun (WGS) entry which is preliminary data.</text>
</comment>
<dbReference type="InterPro" id="IPR036291">
    <property type="entry name" value="NAD(P)-bd_dom_sf"/>
</dbReference>
<dbReference type="EC" id="1.3.1.12" evidence="3"/>
<dbReference type="NCBIfam" id="NF005112">
    <property type="entry name" value="PRK06545.2-4"/>
    <property type="match status" value="1"/>
</dbReference>
<dbReference type="SUPFAM" id="SSF55021">
    <property type="entry name" value="ACT-like"/>
    <property type="match status" value="1"/>
</dbReference>
<keyword evidence="6 12" id="KW-0560">Oxidoreductase</keyword>
<dbReference type="PROSITE" id="PS51176">
    <property type="entry name" value="PDH_ADH"/>
    <property type="match status" value="1"/>
</dbReference>
<keyword evidence="8" id="KW-0057">Aromatic amino acid biosynthesis</keyword>
<evidence type="ECO:0000313" key="13">
    <source>
        <dbReference type="Proteomes" id="UP000818266"/>
    </source>
</evidence>
<dbReference type="Pfam" id="PF20463">
    <property type="entry name" value="PDH_C"/>
    <property type="match status" value="1"/>
</dbReference>
<dbReference type="GO" id="GO:0006571">
    <property type="term" value="P:tyrosine biosynthetic process"/>
    <property type="evidence" value="ECO:0007669"/>
    <property type="project" value="UniProtKB-KW"/>
</dbReference>
<comment type="catalytic activity">
    <reaction evidence="9">
        <text>prephenate + NAD(+) = 3-(4-hydroxyphenyl)pyruvate + CO2 + NADH</text>
        <dbReference type="Rhea" id="RHEA:13869"/>
        <dbReference type="ChEBI" id="CHEBI:16526"/>
        <dbReference type="ChEBI" id="CHEBI:29934"/>
        <dbReference type="ChEBI" id="CHEBI:36242"/>
        <dbReference type="ChEBI" id="CHEBI:57540"/>
        <dbReference type="ChEBI" id="CHEBI:57945"/>
        <dbReference type="EC" id="1.3.1.12"/>
    </reaction>
</comment>
<dbReference type="PROSITE" id="PS51671">
    <property type="entry name" value="ACT"/>
    <property type="match status" value="1"/>
</dbReference>
<reference evidence="12 13" key="1">
    <citation type="submission" date="2019-06" db="EMBL/GenBank/DDBJ databases">
        <authorList>
            <person name="De-Chao Zhang Q."/>
        </authorList>
    </citation>
    <scope>NUCLEOTIDE SEQUENCE [LARGE SCALE GENOMIC DNA]</scope>
    <source>
        <strain evidence="12 13">KN1116</strain>
    </source>
</reference>
<dbReference type="PANTHER" id="PTHR21363">
    <property type="entry name" value="PREPHENATE DEHYDROGENASE"/>
    <property type="match status" value="1"/>
</dbReference>
<dbReference type="Gene3D" id="1.10.3660.10">
    <property type="entry name" value="6-phosphogluconate dehydrogenase C-terminal like domain"/>
    <property type="match status" value="1"/>
</dbReference>
<evidence type="ECO:0000313" key="12">
    <source>
        <dbReference type="EMBL" id="NHF63327.1"/>
    </source>
</evidence>
<dbReference type="OrthoDB" id="9802008at2"/>
<dbReference type="GO" id="GO:0070403">
    <property type="term" value="F:NAD+ binding"/>
    <property type="evidence" value="ECO:0007669"/>
    <property type="project" value="InterPro"/>
</dbReference>
<dbReference type="Pfam" id="PF02153">
    <property type="entry name" value="PDH_N"/>
    <property type="match status" value="1"/>
</dbReference>
<protein>
    <recommendedName>
        <fullName evidence="4">Prephenate dehydrogenase</fullName>
        <ecNumber evidence="3">1.3.1.12</ecNumber>
    </recommendedName>
</protein>
<evidence type="ECO:0000256" key="7">
    <source>
        <dbReference type="ARBA" id="ARBA00023027"/>
    </source>
</evidence>
<evidence type="ECO:0000256" key="4">
    <source>
        <dbReference type="ARBA" id="ARBA00016891"/>
    </source>
</evidence>
<dbReference type="InterPro" id="IPR046825">
    <property type="entry name" value="PDH_C"/>
</dbReference>
<organism evidence="12 13">
    <name type="scientific">Microcella pacifica</name>
    <dbReference type="NCBI Taxonomy" id="2591847"/>
    <lineage>
        <taxon>Bacteria</taxon>
        <taxon>Bacillati</taxon>
        <taxon>Actinomycetota</taxon>
        <taxon>Actinomycetes</taxon>
        <taxon>Micrococcales</taxon>
        <taxon>Microbacteriaceae</taxon>
        <taxon>Microcella</taxon>
    </lineage>
</organism>
<proteinExistence type="inferred from homology"/>
<sequence>MTEPRPRQPGAHDRRLQGDVRIVGAGLLGTSIGLALTAKGVDVALADLSPTAVRLAVDYGAGRPASAGDRPALVVVAVPPDVTASTVAAELEAHPEALVTDVASVKGSVLAELRAIGADVSRYLGTHPMAGRERGGPISARADLFVGRPWVLAGHDGISYRAAGAIEDLILDVGAVPIELSVEEHDRAVALISHVPQLVATAMAARLRGASNAAVDLAGQGVRDVTRIASSDPGLWVQILGANAGPVAGILRSLRDDLDEAISALEHPNASGSRRALADLLGAGNAGVARIPGKHGEDRRYAQLIVMVDDTPGQLARLLTEIGELGVNMEDLRLEHSPGAPIGFAEISIVPEAEERLIAELEARGWRIAGAS</sequence>
<dbReference type="InterPro" id="IPR044561">
    <property type="entry name" value="ACT_ThrD-II-like"/>
</dbReference>
<feature type="domain" description="Prephenate/arogenate dehydrogenase" evidence="10">
    <location>
        <begin position="18"/>
        <end position="299"/>
    </location>
</feature>
<gene>
    <name evidence="12" type="ORF">FK219_008750</name>
</gene>
<dbReference type="Gene3D" id="3.40.50.720">
    <property type="entry name" value="NAD(P)-binding Rossmann-like Domain"/>
    <property type="match status" value="1"/>
</dbReference>
<dbReference type="AlphaFoldDB" id="A0A9E5JPP7"/>
<keyword evidence="13" id="KW-1185">Reference proteome</keyword>
<evidence type="ECO:0000256" key="8">
    <source>
        <dbReference type="ARBA" id="ARBA00023141"/>
    </source>
</evidence>
<dbReference type="InterPro" id="IPR008927">
    <property type="entry name" value="6-PGluconate_DH-like_C_sf"/>
</dbReference>
<feature type="domain" description="ACT" evidence="11">
    <location>
        <begin position="303"/>
        <end position="372"/>
    </location>
</feature>
<reference evidence="12 13" key="2">
    <citation type="submission" date="2020-03" db="EMBL/GenBank/DDBJ databases">
        <title>Chryseoglobus sp. isolated from a deep-sea seamount.</title>
        <authorList>
            <person name="Zhang D.-C."/>
        </authorList>
    </citation>
    <scope>NUCLEOTIDE SEQUENCE [LARGE SCALE GENOMIC DNA]</scope>
    <source>
        <strain evidence="12 13">KN1116</strain>
    </source>
</reference>
<dbReference type="NCBIfam" id="NF005111">
    <property type="entry name" value="PRK06545.2-3"/>
    <property type="match status" value="1"/>
</dbReference>
<evidence type="ECO:0000256" key="9">
    <source>
        <dbReference type="ARBA" id="ARBA00049260"/>
    </source>
</evidence>
<keyword evidence="7" id="KW-0520">NAD</keyword>
<accession>A0A9E5JPP7</accession>
<dbReference type="CDD" id="cd04886">
    <property type="entry name" value="ACT_ThrD-II-like"/>
    <property type="match status" value="1"/>
</dbReference>
<dbReference type="RefSeq" id="WP_152583733.1">
    <property type="nucleotide sequence ID" value="NZ_VIKT02000013.1"/>
</dbReference>
<dbReference type="PANTHER" id="PTHR21363:SF0">
    <property type="entry name" value="PREPHENATE DEHYDROGENASE [NADP(+)]"/>
    <property type="match status" value="1"/>
</dbReference>
<dbReference type="SUPFAM" id="SSF51735">
    <property type="entry name" value="NAD(P)-binding Rossmann-fold domains"/>
    <property type="match status" value="1"/>
</dbReference>